<comment type="caution">
    <text evidence="1">The sequence shown here is derived from an EMBL/GenBank/DDBJ whole genome shotgun (WGS) entry which is preliminary data.</text>
</comment>
<evidence type="ECO:0000313" key="1">
    <source>
        <dbReference type="EMBL" id="PXY37680.1"/>
    </source>
</evidence>
<sequence length="141" mass="15832">MYVTDREKVMGGWDQFHRRHRLVHAVASAVEQRGNEALTSWECEIVAEYGELAAFLLDVQRRCHEAVYARLDLALEEASENPERDVRRVLAEAGRAHRPLWAVLRACAGHPALEAGEARLRRSVFAATGVDPAPPRRAQPV</sequence>
<dbReference type="AlphaFoldDB" id="A0A318MF07"/>
<protein>
    <submittedName>
        <fullName evidence="1">Uncharacterized protein</fullName>
    </submittedName>
</protein>
<name>A0A318MF07_9PSEU</name>
<gene>
    <name evidence="1" type="ORF">BA062_03390</name>
</gene>
<dbReference type="EMBL" id="MASU01000002">
    <property type="protein sequence ID" value="PXY37680.1"/>
    <property type="molecule type" value="Genomic_DNA"/>
</dbReference>
<dbReference type="Proteomes" id="UP000247892">
    <property type="component" value="Unassembled WGS sequence"/>
</dbReference>
<organism evidence="1 2">
    <name type="scientific">Prauserella flavalba</name>
    <dbReference type="NCBI Taxonomy" id="1477506"/>
    <lineage>
        <taxon>Bacteria</taxon>
        <taxon>Bacillati</taxon>
        <taxon>Actinomycetota</taxon>
        <taxon>Actinomycetes</taxon>
        <taxon>Pseudonocardiales</taxon>
        <taxon>Pseudonocardiaceae</taxon>
        <taxon>Prauserella</taxon>
    </lineage>
</organism>
<proteinExistence type="predicted"/>
<accession>A0A318MF07</accession>
<keyword evidence="2" id="KW-1185">Reference proteome</keyword>
<reference evidence="1 2" key="1">
    <citation type="submission" date="2016-07" db="EMBL/GenBank/DDBJ databases">
        <title>Draft genome sequence of Prauserella sp. YIM 121212, isolated from alkaline soil.</title>
        <authorList>
            <person name="Ruckert C."/>
            <person name="Albersmeier A."/>
            <person name="Jiang C.-L."/>
            <person name="Jiang Y."/>
            <person name="Kalinowski J."/>
            <person name="Schneider O."/>
            <person name="Winkler A."/>
            <person name="Zotchev S.B."/>
        </authorList>
    </citation>
    <scope>NUCLEOTIDE SEQUENCE [LARGE SCALE GENOMIC DNA]</scope>
    <source>
        <strain evidence="1 2">YIM 121212</strain>
    </source>
</reference>
<evidence type="ECO:0000313" key="2">
    <source>
        <dbReference type="Proteomes" id="UP000247892"/>
    </source>
</evidence>